<feature type="non-terminal residue" evidence="1">
    <location>
        <position position="1"/>
    </location>
</feature>
<proteinExistence type="predicted"/>
<dbReference type="EMBL" id="CAJVPU010021715">
    <property type="protein sequence ID" value="CAG8682389.1"/>
    <property type="molecule type" value="Genomic_DNA"/>
</dbReference>
<keyword evidence="2" id="KW-1185">Reference proteome</keyword>
<gene>
    <name evidence="1" type="ORF">DHETER_LOCUS10726</name>
</gene>
<sequence length="146" mass="17208">SFMQEHNLQNSQEVWLQNVREIIDTPHNDVKDNTRIFPIDRMDYRLRMIDCFLAIWQAGDNDEFIMTSNAFRIFEGINIDRPIQMGGLIHKAFHYFYVISPKLALVLCDSGFREGVEFKLLKHCKVNPDKELEIQDNDKFTVTLVK</sequence>
<dbReference type="Proteomes" id="UP000789702">
    <property type="component" value="Unassembled WGS sequence"/>
</dbReference>
<reference evidence="1" key="1">
    <citation type="submission" date="2021-06" db="EMBL/GenBank/DDBJ databases">
        <authorList>
            <person name="Kallberg Y."/>
            <person name="Tangrot J."/>
            <person name="Rosling A."/>
        </authorList>
    </citation>
    <scope>NUCLEOTIDE SEQUENCE</scope>
    <source>
        <strain evidence="1">IL203A</strain>
    </source>
</reference>
<protein>
    <submittedName>
        <fullName evidence="1">9855_t:CDS:1</fullName>
    </submittedName>
</protein>
<evidence type="ECO:0000313" key="1">
    <source>
        <dbReference type="EMBL" id="CAG8682389.1"/>
    </source>
</evidence>
<name>A0ACA9P3C5_9GLOM</name>
<accession>A0ACA9P3C5</accession>
<comment type="caution">
    <text evidence="1">The sequence shown here is derived from an EMBL/GenBank/DDBJ whole genome shotgun (WGS) entry which is preliminary data.</text>
</comment>
<feature type="non-terminal residue" evidence="1">
    <location>
        <position position="146"/>
    </location>
</feature>
<evidence type="ECO:0000313" key="2">
    <source>
        <dbReference type="Proteomes" id="UP000789702"/>
    </source>
</evidence>
<organism evidence="1 2">
    <name type="scientific">Dentiscutata heterogama</name>
    <dbReference type="NCBI Taxonomy" id="1316150"/>
    <lineage>
        <taxon>Eukaryota</taxon>
        <taxon>Fungi</taxon>
        <taxon>Fungi incertae sedis</taxon>
        <taxon>Mucoromycota</taxon>
        <taxon>Glomeromycotina</taxon>
        <taxon>Glomeromycetes</taxon>
        <taxon>Diversisporales</taxon>
        <taxon>Gigasporaceae</taxon>
        <taxon>Dentiscutata</taxon>
    </lineage>
</organism>